<dbReference type="InParanoid" id="A0A6P7GJL5"/>
<protein>
    <submittedName>
        <fullName evidence="1">Uncharacterized protein LOC114338974</fullName>
    </submittedName>
</protein>
<sequence>MKCREHCDYLVTRRWSMSCLYPSNKNQPRRPLETSLGAGDNPVIIEFDNDSSIFTEKIITEETPVLEATVDHEESKYRHIFNTQFNFGFFVPRKDQCATCHQYFNCTELE</sequence>
<dbReference type="RefSeq" id="XP_028145403.1">
    <property type="nucleotide sequence ID" value="XM_028289602.1"/>
</dbReference>
<proteinExistence type="predicted"/>
<gene>
    <name evidence="1" type="primary">LOC114338974</name>
</gene>
<name>A0A6P7GJL5_DIAVI</name>
<accession>A0A6P7GJL5</accession>
<reference evidence="1" key="1">
    <citation type="submission" date="2025-08" db="UniProtKB">
        <authorList>
            <consortium name="RefSeq"/>
        </authorList>
    </citation>
    <scope>IDENTIFICATION</scope>
    <source>
        <tissue evidence="1">Whole insect</tissue>
    </source>
</reference>
<organism evidence="1">
    <name type="scientific">Diabrotica virgifera virgifera</name>
    <name type="common">western corn rootworm</name>
    <dbReference type="NCBI Taxonomy" id="50390"/>
    <lineage>
        <taxon>Eukaryota</taxon>
        <taxon>Metazoa</taxon>
        <taxon>Ecdysozoa</taxon>
        <taxon>Arthropoda</taxon>
        <taxon>Hexapoda</taxon>
        <taxon>Insecta</taxon>
        <taxon>Pterygota</taxon>
        <taxon>Neoptera</taxon>
        <taxon>Endopterygota</taxon>
        <taxon>Coleoptera</taxon>
        <taxon>Polyphaga</taxon>
        <taxon>Cucujiformia</taxon>
        <taxon>Chrysomeloidea</taxon>
        <taxon>Chrysomelidae</taxon>
        <taxon>Galerucinae</taxon>
        <taxon>Diabroticina</taxon>
        <taxon>Diabroticites</taxon>
        <taxon>Diabrotica</taxon>
    </lineage>
</organism>
<evidence type="ECO:0000313" key="1">
    <source>
        <dbReference type="RefSeq" id="XP_028145403.1"/>
    </source>
</evidence>
<dbReference type="AlphaFoldDB" id="A0A6P7GJL5"/>